<dbReference type="EMBL" id="CAJPWZ010001819">
    <property type="protein sequence ID" value="CAG2224801.1"/>
    <property type="molecule type" value="Genomic_DNA"/>
</dbReference>
<evidence type="ECO:0000313" key="2">
    <source>
        <dbReference type="EMBL" id="CAG2224801.1"/>
    </source>
</evidence>
<feature type="compositionally biased region" description="Basic and acidic residues" evidence="1">
    <location>
        <begin position="64"/>
        <end position="96"/>
    </location>
</feature>
<proteinExistence type="predicted"/>
<accession>A0A8S3T2M4</accession>
<reference evidence="2" key="1">
    <citation type="submission" date="2021-03" db="EMBL/GenBank/DDBJ databases">
        <authorList>
            <person name="Bekaert M."/>
        </authorList>
    </citation>
    <scope>NUCLEOTIDE SEQUENCE</scope>
</reference>
<evidence type="ECO:0000313" key="3">
    <source>
        <dbReference type="Proteomes" id="UP000683360"/>
    </source>
</evidence>
<feature type="region of interest" description="Disordered" evidence="1">
    <location>
        <begin position="1"/>
        <end position="265"/>
    </location>
</feature>
<feature type="compositionally biased region" description="Polar residues" evidence="1">
    <location>
        <begin position="150"/>
        <end position="168"/>
    </location>
</feature>
<dbReference type="OrthoDB" id="6162711at2759"/>
<feature type="compositionally biased region" description="Basic and acidic residues" evidence="1">
    <location>
        <begin position="102"/>
        <end position="126"/>
    </location>
</feature>
<feature type="compositionally biased region" description="Basic and acidic residues" evidence="1">
    <location>
        <begin position="1"/>
        <end position="41"/>
    </location>
</feature>
<dbReference type="AlphaFoldDB" id="A0A8S3T2M4"/>
<feature type="compositionally biased region" description="Polar residues" evidence="1">
    <location>
        <begin position="130"/>
        <end position="141"/>
    </location>
</feature>
<dbReference type="Proteomes" id="UP000683360">
    <property type="component" value="Unassembled WGS sequence"/>
</dbReference>
<protein>
    <submittedName>
        <fullName evidence="2">Uncharacterized protein</fullName>
    </submittedName>
</protein>
<name>A0A8S3T2M4_MYTED</name>
<feature type="compositionally biased region" description="Basic and acidic residues" evidence="1">
    <location>
        <begin position="225"/>
        <end position="244"/>
    </location>
</feature>
<organism evidence="2 3">
    <name type="scientific">Mytilus edulis</name>
    <name type="common">Blue mussel</name>
    <dbReference type="NCBI Taxonomy" id="6550"/>
    <lineage>
        <taxon>Eukaryota</taxon>
        <taxon>Metazoa</taxon>
        <taxon>Spiralia</taxon>
        <taxon>Lophotrochozoa</taxon>
        <taxon>Mollusca</taxon>
        <taxon>Bivalvia</taxon>
        <taxon>Autobranchia</taxon>
        <taxon>Pteriomorphia</taxon>
        <taxon>Mytilida</taxon>
        <taxon>Mytiloidea</taxon>
        <taxon>Mytilidae</taxon>
        <taxon>Mytilinae</taxon>
        <taxon>Mytilus</taxon>
    </lineage>
</organism>
<keyword evidence="3" id="KW-1185">Reference proteome</keyword>
<sequence>MDKRIPDENDKQQQKEKDGENKEKEDEVIVISDSEKIKEDQTEMETEDEVVLISDTESVAGGGDKNKENKGRSSKRKADEEGGQMKKIKGENDNLEKTTGVETKDKHGVQEEGDNKHSQEKPDQHPAESVNVTTETFTAQSDAEKYGIQESGSSVDPPQDNSSTTAEVDSTKKGQKVTTDAMNNTNAESSKSDISEKKKKEIASSEDKPVDNETSKRITRATTKAMKENENKAGNKEQEIEKRAQKNGTDTRSAEIQHKKGLGKATNSSSFDVFFHAIIHSSIYDDSCTAYIRFSLNRLGGWTSKTHELFPMKLALTKHLEPLWQEFIDKKEFCKEDKQKIILNAIAVAYLLREYDFNMSLDEGSALCQALLPEYDEDGKPYEVEHLKEEMPQTFHLIPKVIVNLTGILIDYMDPSWLYCMPLIHFMYSQSAENPNESVEHDSDKPVWQYLQDIIEKLTPHFEKDYLLPRTLMSCIALEQLPLALIDCLTIVLGKFNEENLEKSPEMLSCAFRSLMIAADVLKSMHQRIGNKLRDNVMCLALDAFLTSLHVYNTTSAELSEKLGNIAQSESFKKTLDSVQSDVRTWLKMKMTLCKNNELLPCLKVIITEYVFSTLC</sequence>
<comment type="caution">
    <text evidence="2">The sequence shown here is derived from an EMBL/GenBank/DDBJ whole genome shotgun (WGS) entry which is preliminary data.</text>
</comment>
<evidence type="ECO:0000256" key="1">
    <source>
        <dbReference type="SAM" id="MobiDB-lite"/>
    </source>
</evidence>
<gene>
    <name evidence="2" type="ORF">MEDL_37953</name>
</gene>
<feature type="compositionally biased region" description="Polar residues" evidence="1">
    <location>
        <begin position="176"/>
        <end position="186"/>
    </location>
</feature>
<feature type="compositionally biased region" description="Basic and acidic residues" evidence="1">
    <location>
        <begin position="190"/>
        <end position="216"/>
    </location>
</feature>